<name>A0A644YG17_9ZZZZ</name>
<protein>
    <recommendedName>
        <fullName evidence="2">DNA alkylation repair enzyme</fullName>
    </recommendedName>
</protein>
<comment type="caution">
    <text evidence="1">The sequence shown here is derived from an EMBL/GenBank/DDBJ whole genome shotgun (WGS) entry which is preliminary data.</text>
</comment>
<evidence type="ECO:0000313" key="1">
    <source>
        <dbReference type="EMBL" id="MPM26841.1"/>
    </source>
</evidence>
<dbReference type="AlphaFoldDB" id="A0A644YG17"/>
<accession>A0A644YG17</accession>
<reference evidence="1" key="1">
    <citation type="submission" date="2019-08" db="EMBL/GenBank/DDBJ databases">
        <authorList>
            <person name="Kucharzyk K."/>
            <person name="Murdoch R.W."/>
            <person name="Higgins S."/>
            <person name="Loffler F."/>
        </authorList>
    </citation>
    <scope>NUCLEOTIDE SEQUENCE</scope>
</reference>
<sequence>MTAESVKQQVFSFGNPQKAEHSKYFFKTGKGQYGEGDRFIGSTVPETRKVAKANKNLSFDELGKLLNDEYHECRFCALVILSEQFEKACDTGRKEIFEFYLAHTHGINNWDLVDVSAYHIVGEWLLDKDRSVLYQLASSENLWEQRIAIISTLAFIRKKDFTDTLKLAEKFLTHRHDLMHKACGWMLREAGKRDEKTLTCFLDAHYTEMPRTMLRYAIEKLTPEQKKKYMMKEVQN</sequence>
<evidence type="ECO:0008006" key="2">
    <source>
        <dbReference type="Google" id="ProtNLM"/>
    </source>
</evidence>
<dbReference type="SUPFAM" id="SSF48371">
    <property type="entry name" value="ARM repeat"/>
    <property type="match status" value="1"/>
</dbReference>
<dbReference type="PANTHER" id="PTHR34070">
    <property type="entry name" value="ARMADILLO-TYPE FOLD"/>
    <property type="match status" value="1"/>
</dbReference>
<dbReference type="CDD" id="cd06561">
    <property type="entry name" value="AlkD_like"/>
    <property type="match status" value="1"/>
</dbReference>
<dbReference type="Pfam" id="PF08713">
    <property type="entry name" value="DNA_alkylation"/>
    <property type="match status" value="1"/>
</dbReference>
<dbReference type="PANTHER" id="PTHR34070:SF1">
    <property type="entry name" value="DNA ALKYLATION REPAIR PROTEIN"/>
    <property type="match status" value="1"/>
</dbReference>
<dbReference type="InterPro" id="IPR014825">
    <property type="entry name" value="DNA_alkylation"/>
</dbReference>
<dbReference type="InterPro" id="IPR016024">
    <property type="entry name" value="ARM-type_fold"/>
</dbReference>
<dbReference type="EMBL" id="VSSQ01004840">
    <property type="protein sequence ID" value="MPM26841.1"/>
    <property type="molecule type" value="Genomic_DNA"/>
</dbReference>
<gene>
    <name evidence="1" type="ORF">SDC9_73346</name>
</gene>
<dbReference type="Gene3D" id="1.25.10.90">
    <property type="match status" value="1"/>
</dbReference>
<organism evidence="1">
    <name type="scientific">bioreactor metagenome</name>
    <dbReference type="NCBI Taxonomy" id="1076179"/>
    <lineage>
        <taxon>unclassified sequences</taxon>
        <taxon>metagenomes</taxon>
        <taxon>ecological metagenomes</taxon>
    </lineage>
</organism>
<proteinExistence type="predicted"/>